<dbReference type="PANTHER" id="PTHR19328:SF55">
    <property type="entry name" value="BLR6566 PROTEIN"/>
    <property type="match status" value="1"/>
</dbReference>
<dbReference type="AlphaFoldDB" id="A0A068T3G7"/>
<dbReference type="Gene3D" id="2.120.10.30">
    <property type="entry name" value="TolB, C-terminal domain"/>
    <property type="match status" value="1"/>
</dbReference>
<sequence>MMSMISSRGAGRAAAVALLFSSTFLVAAQAADGFDPMSQVGPNPVLPEPQQYLFPPMHLAKVVGWKPGQTPTVAAGLKIEAMATGLQHPRSLYTLPNGDILVVESKAPGLEPVKRPKDLVMGWIESITTGGGGEGGESNRITLLRDADGDGKPETKSVFLDHLNSPFGVALVGSDLYVANTDAIMRYHYNTGDTRITDPGTRLAELPGGPIDHHWTKSLVASPDGSLLYVGVGSNSNIAENGMQAEKDRAAIWEVDRASGRSRIFATGLRNPNGLMFEPTTHALWAVINERDELGPDLVPDYMTSVKDGAFYGWPYSYYGQHVDPRVQPQRQDLVAKAIPPDYALSSHVAPLGMTFYTADALPAKYKGGAFVGEHGSWDRDKFNGYKVVFVPFKDGKPNGKAEDVVTGFLNKDEAARGRPVGVAVDKAGALLVADDAGNTVWRVTGAQQTAAVK</sequence>
<proteinExistence type="predicted"/>
<dbReference type="EMBL" id="HG938355">
    <property type="protein sequence ID" value="CDN53017.1"/>
    <property type="molecule type" value="Genomic_DNA"/>
</dbReference>
<feature type="signal peptide" evidence="1">
    <location>
        <begin position="1"/>
        <end position="27"/>
    </location>
</feature>
<dbReference type="InterPro" id="IPR011041">
    <property type="entry name" value="Quinoprot_gluc/sorb_DH_b-prop"/>
</dbReference>
<accession>A0A068T3G7</accession>
<evidence type="ECO:0000256" key="1">
    <source>
        <dbReference type="SAM" id="SignalP"/>
    </source>
</evidence>
<dbReference type="SUPFAM" id="SSF50952">
    <property type="entry name" value="Soluble quinoprotein glucose dehydrogenase"/>
    <property type="match status" value="1"/>
</dbReference>
<name>A0A068T3G7_NEOGA</name>
<reference evidence="4" key="1">
    <citation type="journal article" date="2014" name="BMC Genomics">
        <title>Genome sequencing of two Neorhizobium galegae strains reveals a noeT gene responsible for the unusual acetylation of the nodulation factors.</title>
        <authorList>
            <person name="Osterman J."/>
            <person name="Marsh J."/>
            <person name="Laine P.K."/>
            <person name="Zeng Z."/>
            <person name="Alatalo E."/>
            <person name="Sullivan J.T."/>
            <person name="Young J.P."/>
            <person name="Thomas-Oates J."/>
            <person name="Paulin L."/>
            <person name="Lindstrom K."/>
        </authorList>
    </citation>
    <scope>NUCLEOTIDE SEQUENCE [LARGE SCALE GENOMIC DNA]</scope>
    <source>
        <strain evidence="4">HAMBI 1141</strain>
    </source>
</reference>
<dbReference type="eggNOG" id="COG2133">
    <property type="taxonomic scope" value="Bacteria"/>
</dbReference>
<dbReference type="HOGENOM" id="CLU_024435_0_0_5"/>
<dbReference type="InterPro" id="IPR011042">
    <property type="entry name" value="6-blade_b-propeller_TolB-like"/>
</dbReference>
<feature type="domain" description="Pyrroloquinoline quinone-dependent pyranose dehydrogenase beta-propeller" evidence="2">
    <location>
        <begin position="162"/>
        <end position="294"/>
    </location>
</feature>
<dbReference type="PATRIC" id="fig|1028801.3.peg.668"/>
<evidence type="ECO:0000313" key="4">
    <source>
        <dbReference type="Proteomes" id="UP000028186"/>
    </source>
</evidence>
<protein>
    <submittedName>
        <fullName evidence="3">L-sorbosone dehydrogenase</fullName>
    </submittedName>
</protein>
<dbReference type="KEGG" id="ngl:RG1141_CH06560"/>
<organism evidence="3 4">
    <name type="scientific">Neorhizobium galegae bv. officinalis bv. officinalis str. HAMBI 1141</name>
    <dbReference type="NCBI Taxonomy" id="1028801"/>
    <lineage>
        <taxon>Bacteria</taxon>
        <taxon>Pseudomonadati</taxon>
        <taxon>Pseudomonadota</taxon>
        <taxon>Alphaproteobacteria</taxon>
        <taxon>Hyphomicrobiales</taxon>
        <taxon>Rhizobiaceae</taxon>
        <taxon>Rhizobium/Agrobacterium group</taxon>
        <taxon>Neorhizobium</taxon>
    </lineage>
</organism>
<gene>
    <name evidence="3" type="ORF">RG1141_CH06560</name>
</gene>
<evidence type="ECO:0000313" key="3">
    <source>
        <dbReference type="EMBL" id="CDN53017.1"/>
    </source>
</evidence>
<feature type="chain" id="PRO_5001656586" evidence="1">
    <location>
        <begin position="28"/>
        <end position="454"/>
    </location>
</feature>
<keyword evidence="1" id="KW-0732">Signal</keyword>
<dbReference type="Proteomes" id="UP000028186">
    <property type="component" value="Chromosome I"/>
</dbReference>
<dbReference type="Pfam" id="PF22807">
    <property type="entry name" value="TrAA12"/>
    <property type="match status" value="2"/>
</dbReference>
<feature type="domain" description="Pyrroloquinoline quinone-dependent pyranose dehydrogenase beta-propeller" evidence="2">
    <location>
        <begin position="337"/>
        <end position="445"/>
    </location>
</feature>
<dbReference type="InterPro" id="IPR054539">
    <property type="entry name" value="Beta-prop_PDH"/>
</dbReference>
<dbReference type="PANTHER" id="PTHR19328">
    <property type="entry name" value="HEDGEHOG-INTERACTING PROTEIN"/>
    <property type="match status" value="1"/>
</dbReference>
<evidence type="ECO:0000259" key="2">
    <source>
        <dbReference type="Pfam" id="PF22807"/>
    </source>
</evidence>